<dbReference type="SUPFAM" id="SSF53335">
    <property type="entry name" value="S-adenosyl-L-methionine-dependent methyltransferases"/>
    <property type="match status" value="1"/>
</dbReference>
<protein>
    <submittedName>
        <fullName evidence="3">Methyltransferase, FkbM family</fullName>
    </submittedName>
</protein>
<sequence length="267" mass="29768">MRYCFSSWQQLLLVLAPCTSASLLAFSCTQLPAETRPSANAERRLLAQVKADTSGYEIAPPRDLNGIGKYYMGRQIAHVMGHEGSSWLERSGRRQEEGTDVLINALKLKPTDVVADIGAGTGFFSFQLAKKVPQGQVLAVDIQPEMIASLKANRRKFNIMNVRPVLGNTTSPALPADSLDLILIVDAYHEFDHPREMGRAIRRALRPGTGRLALVEYRAEDPNVPIKRIHKMTVEQAQKEMAAIGLELAERVETLPQQHLLFFRRPN</sequence>
<gene>
    <name evidence="3" type="ORF">SAMN04515668_3999</name>
</gene>
<keyword evidence="3" id="KW-0489">Methyltransferase</keyword>
<dbReference type="Proteomes" id="UP000199029">
    <property type="component" value="Unassembled WGS sequence"/>
</dbReference>
<evidence type="ECO:0000256" key="1">
    <source>
        <dbReference type="SAM" id="SignalP"/>
    </source>
</evidence>
<accession>A0A1I6AXA8</accession>
<feature type="signal peptide" evidence="1">
    <location>
        <begin position="1"/>
        <end position="25"/>
    </location>
</feature>
<dbReference type="GO" id="GO:0032259">
    <property type="term" value="P:methylation"/>
    <property type="evidence" value="ECO:0007669"/>
    <property type="project" value="UniProtKB-KW"/>
</dbReference>
<proteinExistence type="predicted"/>
<dbReference type="InterPro" id="IPR041698">
    <property type="entry name" value="Methyltransf_25"/>
</dbReference>
<dbReference type="Pfam" id="PF13649">
    <property type="entry name" value="Methyltransf_25"/>
    <property type="match status" value="1"/>
</dbReference>
<feature type="domain" description="Methyltransferase" evidence="2">
    <location>
        <begin position="114"/>
        <end position="208"/>
    </location>
</feature>
<dbReference type="PROSITE" id="PS51257">
    <property type="entry name" value="PROKAR_LIPOPROTEIN"/>
    <property type="match status" value="1"/>
</dbReference>
<organism evidence="3 4">
    <name type="scientific">Hymenobacter arizonensis</name>
    <name type="common">Siccationidurans arizonensis</name>
    <dbReference type="NCBI Taxonomy" id="1227077"/>
    <lineage>
        <taxon>Bacteria</taxon>
        <taxon>Pseudomonadati</taxon>
        <taxon>Bacteroidota</taxon>
        <taxon>Cytophagia</taxon>
        <taxon>Cytophagales</taxon>
        <taxon>Hymenobacteraceae</taxon>
        <taxon>Hymenobacter</taxon>
    </lineage>
</organism>
<dbReference type="Gene3D" id="3.40.50.150">
    <property type="entry name" value="Vaccinia Virus protein VP39"/>
    <property type="match status" value="1"/>
</dbReference>
<dbReference type="STRING" id="1227077.SAMN04515668_3999"/>
<dbReference type="GO" id="GO:0008168">
    <property type="term" value="F:methyltransferase activity"/>
    <property type="evidence" value="ECO:0007669"/>
    <property type="project" value="UniProtKB-KW"/>
</dbReference>
<feature type="chain" id="PRO_5011561641" evidence="1">
    <location>
        <begin position="26"/>
        <end position="267"/>
    </location>
</feature>
<keyword evidence="1" id="KW-0732">Signal</keyword>
<dbReference type="OrthoDB" id="9784101at2"/>
<dbReference type="PANTHER" id="PTHR43591">
    <property type="entry name" value="METHYLTRANSFERASE"/>
    <property type="match status" value="1"/>
</dbReference>
<evidence type="ECO:0000259" key="2">
    <source>
        <dbReference type="Pfam" id="PF13649"/>
    </source>
</evidence>
<evidence type="ECO:0000313" key="3">
    <source>
        <dbReference type="EMBL" id="SFQ73324.1"/>
    </source>
</evidence>
<keyword evidence="4" id="KW-1185">Reference proteome</keyword>
<dbReference type="AlphaFoldDB" id="A0A1I6AXA8"/>
<evidence type="ECO:0000313" key="4">
    <source>
        <dbReference type="Proteomes" id="UP000199029"/>
    </source>
</evidence>
<keyword evidence="3" id="KW-0808">Transferase</keyword>
<dbReference type="InterPro" id="IPR029063">
    <property type="entry name" value="SAM-dependent_MTases_sf"/>
</dbReference>
<dbReference type="CDD" id="cd02440">
    <property type="entry name" value="AdoMet_MTases"/>
    <property type="match status" value="1"/>
</dbReference>
<dbReference type="EMBL" id="FOXS01000006">
    <property type="protein sequence ID" value="SFQ73324.1"/>
    <property type="molecule type" value="Genomic_DNA"/>
</dbReference>
<name>A0A1I6AXA8_HYMAR</name>
<reference evidence="4" key="1">
    <citation type="submission" date="2016-10" db="EMBL/GenBank/DDBJ databases">
        <authorList>
            <person name="Varghese N."/>
            <person name="Submissions S."/>
        </authorList>
    </citation>
    <scope>NUCLEOTIDE SEQUENCE [LARGE SCALE GENOMIC DNA]</scope>
    <source>
        <strain evidence="4">OR362-8,ATCC BAA-1266,JCM 13504</strain>
    </source>
</reference>